<dbReference type="Proteomes" id="UP001501074">
    <property type="component" value="Unassembled WGS sequence"/>
</dbReference>
<evidence type="ECO:0000256" key="1">
    <source>
        <dbReference type="SAM" id="MobiDB-lite"/>
    </source>
</evidence>
<evidence type="ECO:0000313" key="2">
    <source>
        <dbReference type="EMBL" id="GAA3624991.1"/>
    </source>
</evidence>
<feature type="compositionally biased region" description="Basic and acidic residues" evidence="1">
    <location>
        <begin position="52"/>
        <end position="61"/>
    </location>
</feature>
<gene>
    <name evidence="2" type="ORF">GCM10022223_47610</name>
</gene>
<name>A0ABP7A4Y0_9ACTN</name>
<feature type="compositionally biased region" description="Low complexity" evidence="1">
    <location>
        <begin position="41"/>
        <end position="51"/>
    </location>
</feature>
<proteinExistence type="predicted"/>
<reference evidence="3" key="1">
    <citation type="journal article" date="2019" name="Int. J. Syst. Evol. Microbiol.">
        <title>The Global Catalogue of Microorganisms (GCM) 10K type strain sequencing project: providing services to taxonomists for standard genome sequencing and annotation.</title>
        <authorList>
            <consortium name="The Broad Institute Genomics Platform"/>
            <consortium name="The Broad Institute Genome Sequencing Center for Infectious Disease"/>
            <person name="Wu L."/>
            <person name="Ma J."/>
        </authorList>
    </citation>
    <scope>NUCLEOTIDE SEQUENCE [LARGE SCALE GENOMIC DNA]</scope>
    <source>
        <strain evidence="3">JCM 16902</strain>
    </source>
</reference>
<sequence>MPPRLRVARPSRWIRDSGLSQQLRGVKVLSDQAKQEGPTPRARAVAAGVRAEPQHVDRGLEQGRAPRAGNCSRPPAG</sequence>
<evidence type="ECO:0000313" key="3">
    <source>
        <dbReference type="Proteomes" id="UP001501074"/>
    </source>
</evidence>
<protein>
    <submittedName>
        <fullName evidence="2">Uncharacterized protein</fullName>
    </submittedName>
</protein>
<feature type="region of interest" description="Disordered" evidence="1">
    <location>
        <begin position="30"/>
        <end position="77"/>
    </location>
</feature>
<accession>A0ABP7A4Y0</accession>
<keyword evidence="3" id="KW-1185">Reference proteome</keyword>
<organism evidence="2 3">
    <name type="scientific">Kineosporia mesophila</name>
    <dbReference type="NCBI Taxonomy" id="566012"/>
    <lineage>
        <taxon>Bacteria</taxon>
        <taxon>Bacillati</taxon>
        <taxon>Actinomycetota</taxon>
        <taxon>Actinomycetes</taxon>
        <taxon>Kineosporiales</taxon>
        <taxon>Kineosporiaceae</taxon>
        <taxon>Kineosporia</taxon>
    </lineage>
</organism>
<dbReference type="EMBL" id="BAAAZO010000009">
    <property type="protein sequence ID" value="GAA3624991.1"/>
    <property type="molecule type" value="Genomic_DNA"/>
</dbReference>
<comment type="caution">
    <text evidence="2">The sequence shown here is derived from an EMBL/GenBank/DDBJ whole genome shotgun (WGS) entry which is preliminary data.</text>
</comment>